<organism evidence="3 4">
    <name type="scientific">Cudoniella acicularis</name>
    <dbReference type="NCBI Taxonomy" id="354080"/>
    <lineage>
        <taxon>Eukaryota</taxon>
        <taxon>Fungi</taxon>
        <taxon>Dikarya</taxon>
        <taxon>Ascomycota</taxon>
        <taxon>Pezizomycotina</taxon>
        <taxon>Leotiomycetes</taxon>
        <taxon>Helotiales</taxon>
        <taxon>Tricladiaceae</taxon>
        <taxon>Cudoniella</taxon>
    </lineage>
</organism>
<dbReference type="PANTHER" id="PTHR30344:SF1">
    <property type="entry name" value="6-PHOSPHOGLUCONOLACTONASE"/>
    <property type="match status" value="1"/>
</dbReference>
<dbReference type="OrthoDB" id="9972196at2759"/>
<protein>
    <recommendedName>
        <fullName evidence="5">6-phosphogluconolactonase</fullName>
    </recommendedName>
</protein>
<dbReference type="InterPro" id="IPR015943">
    <property type="entry name" value="WD40/YVTN_repeat-like_dom_sf"/>
</dbReference>
<dbReference type="GO" id="GO:0017057">
    <property type="term" value="F:6-phosphogluconolactonase activity"/>
    <property type="evidence" value="ECO:0007669"/>
    <property type="project" value="TreeGrafter"/>
</dbReference>
<gene>
    <name evidence="3" type="ORF">G7Y89_g14669</name>
</gene>
<proteinExistence type="inferred from homology"/>
<feature type="chain" id="PRO_5034995371" description="6-phosphogluconolactonase" evidence="2">
    <location>
        <begin position="17"/>
        <end position="390"/>
    </location>
</feature>
<dbReference type="InterPro" id="IPR050282">
    <property type="entry name" value="Cycloisomerase_2"/>
</dbReference>
<comment type="similarity">
    <text evidence="1">Belongs to the cycloisomerase 2 family.</text>
</comment>
<dbReference type="Proteomes" id="UP000566819">
    <property type="component" value="Unassembled WGS sequence"/>
</dbReference>
<dbReference type="SUPFAM" id="SSF51004">
    <property type="entry name" value="C-terminal (heme d1) domain of cytochrome cd1-nitrite reductase"/>
    <property type="match status" value="1"/>
</dbReference>
<reference evidence="3 4" key="1">
    <citation type="submission" date="2020-03" db="EMBL/GenBank/DDBJ databases">
        <title>Draft Genome Sequence of Cudoniella acicularis.</title>
        <authorList>
            <person name="Buettner E."/>
            <person name="Kellner H."/>
        </authorList>
    </citation>
    <scope>NUCLEOTIDE SEQUENCE [LARGE SCALE GENOMIC DNA]</scope>
    <source>
        <strain evidence="3 4">DSM 108380</strain>
    </source>
</reference>
<dbReference type="InterPro" id="IPR011048">
    <property type="entry name" value="Haem_d1_sf"/>
</dbReference>
<evidence type="ECO:0000256" key="2">
    <source>
        <dbReference type="SAM" id="SignalP"/>
    </source>
</evidence>
<dbReference type="Pfam" id="PF10282">
    <property type="entry name" value="Lactonase"/>
    <property type="match status" value="1"/>
</dbReference>
<name>A0A8H4QZN5_9HELO</name>
<sequence length="390" mass="41106">MHTLIPLLSLLPLITAQNLYISHYSGYVAKILLSADPTTGNYTLTKGDTLQTCGGSNRLPAWITLDSSSRTIYCTDENWTGNGSITTISAPTDGKLKELATATTPISGVHNALYGKGFLAVAHYSASLITTWKLPLTNGAKALSTYGPYSLSGPHPNANRQDAAHPHGVHVDPTGNFLVSPDLGNDLVHVFAIDATSGVLSPCSSPNIVAGSGPRHATFKKSQTNRTVMYVGSEMGGTVTAFEVKYASESGAGCPSFNFLQGISSYPKNATAPNASKLAEVHTSGEFLYVANRVDKSFNGNDSLATIALDSTGLMTFKQLTNSYGTYPRTFQINKAGDKVAVGDQTTANLAILERDPKTGLLGSLLATLRIGDAGTPENENGLSAVVWDE</sequence>
<evidence type="ECO:0008006" key="5">
    <source>
        <dbReference type="Google" id="ProtNLM"/>
    </source>
</evidence>
<evidence type="ECO:0000256" key="1">
    <source>
        <dbReference type="ARBA" id="ARBA00005564"/>
    </source>
</evidence>
<dbReference type="AlphaFoldDB" id="A0A8H4QZN5"/>
<comment type="caution">
    <text evidence="3">The sequence shown here is derived from an EMBL/GenBank/DDBJ whole genome shotgun (WGS) entry which is preliminary data.</text>
</comment>
<dbReference type="Gene3D" id="2.130.10.10">
    <property type="entry name" value="YVTN repeat-like/Quinoprotein amine dehydrogenase"/>
    <property type="match status" value="1"/>
</dbReference>
<keyword evidence="2" id="KW-0732">Signal</keyword>
<keyword evidence="4" id="KW-1185">Reference proteome</keyword>
<evidence type="ECO:0000313" key="3">
    <source>
        <dbReference type="EMBL" id="KAF4620153.1"/>
    </source>
</evidence>
<accession>A0A8H4QZN5</accession>
<evidence type="ECO:0000313" key="4">
    <source>
        <dbReference type="Proteomes" id="UP000566819"/>
    </source>
</evidence>
<feature type="signal peptide" evidence="2">
    <location>
        <begin position="1"/>
        <end position="16"/>
    </location>
</feature>
<dbReference type="PANTHER" id="PTHR30344">
    <property type="entry name" value="6-PHOSPHOGLUCONOLACTONASE-RELATED"/>
    <property type="match status" value="1"/>
</dbReference>
<dbReference type="EMBL" id="JAAMPI010002002">
    <property type="protein sequence ID" value="KAF4620153.1"/>
    <property type="molecule type" value="Genomic_DNA"/>
</dbReference>
<dbReference type="InterPro" id="IPR019405">
    <property type="entry name" value="Lactonase_7-beta_prop"/>
</dbReference>